<keyword evidence="1" id="KW-0812">Transmembrane</keyword>
<dbReference type="Proteomes" id="UP000190827">
    <property type="component" value="Unassembled WGS sequence"/>
</dbReference>
<feature type="transmembrane region" description="Helical" evidence="1">
    <location>
        <begin position="28"/>
        <end position="51"/>
    </location>
</feature>
<organism evidence="3 4">
    <name type="scientific">Plantibacter cousiniae</name>
    <name type="common">nom. nud.</name>
    <dbReference type="NCBI Taxonomy" id="199709"/>
    <lineage>
        <taxon>Bacteria</taxon>
        <taxon>Bacillati</taxon>
        <taxon>Actinomycetota</taxon>
        <taxon>Actinomycetes</taxon>
        <taxon>Micrococcales</taxon>
        <taxon>Microbacteriaceae</taxon>
        <taxon>Plantibacter</taxon>
    </lineage>
</organism>
<feature type="transmembrane region" description="Helical" evidence="1">
    <location>
        <begin position="71"/>
        <end position="94"/>
    </location>
</feature>
<dbReference type="EMBL" id="FUZO01000002">
    <property type="protein sequence ID" value="SKC70940.1"/>
    <property type="molecule type" value="Genomic_DNA"/>
</dbReference>
<proteinExistence type="predicted"/>
<feature type="transmembrane region" description="Helical" evidence="1">
    <location>
        <begin position="138"/>
        <end position="158"/>
    </location>
</feature>
<keyword evidence="4" id="KW-1185">Reference proteome</keyword>
<comment type="caution">
    <text evidence="3">The sequence shown here is derived from an EMBL/GenBank/DDBJ whole genome shotgun (WGS) entry which is preliminary data.</text>
</comment>
<evidence type="ECO:0000313" key="4">
    <source>
        <dbReference type="Proteomes" id="UP000190827"/>
    </source>
</evidence>
<evidence type="ECO:0000259" key="2">
    <source>
        <dbReference type="Pfam" id="PF09990"/>
    </source>
</evidence>
<name>A0ABY1LPR5_9MICO</name>
<feature type="transmembrane region" description="Helical" evidence="1">
    <location>
        <begin position="106"/>
        <end position="126"/>
    </location>
</feature>
<dbReference type="InterPro" id="IPR019251">
    <property type="entry name" value="DUF2231_TM"/>
</dbReference>
<keyword evidence="1" id="KW-0472">Membrane</keyword>
<sequence length="188" mass="19658">MTTVETPHPTAIERTELSLRRAKRPTSILAGPYGHPLHAVAVTIPIGAWTASLVFDLASRFVDDPKPFARGATWLVGIGLVGASGAGTLGLMDLRTIDRGTPARRIALTHLVANVAAATLFTGSLIVRARSAHHRAGVAGVLCSVLGYGLVGLSGVLGGELTYRYGVRVADEATQRSGYSPKQALPAR</sequence>
<accession>A0ABY1LPR5</accession>
<feature type="domain" description="DUF2231" evidence="2">
    <location>
        <begin position="34"/>
        <end position="170"/>
    </location>
</feature>
<protein>
    <submittedName>
        <fullName evidence="3">Uncharacterized membrane protein</fullName>
    </submittedName>
</protein>
<gene>
    <name evidence="3" type="ORF">SAMN06295973_3271</name>
</gene>
<reference evidence="3 4" key="1">
    <citation type="submission" date="2017-02" db="EMBL/GenBank/DDBJ databases">
        <authorList>
            <person name="Varghese N."/>
            <person name="Submissions S."/>
        </authorList>
    </citation>
    <scope>NUCLEOTIDE SEQUENCE [LARGE SCALE GENOMIC DNA]</scope>
    <source>
        <strain evidence="3 4">VKM Ac-1787</strain>
    </source>
</reference>
<evidence type="ECO:0000256" key="1">
    <source>
        <dbReference type="SAM" id="Phobius"/>
    </source>
</evidence>
<keyword evidence="1" id="KW-1133">Transmembrane helix</keyword>
<dbReference type="RefSeq" id="WP_079706930.1">
    <property type="nucleotide sequence ID" value="NZ_FUZO01000002.1"/>
</dbReference>
<evidence type="ECO:0000313" key="3">
    <source>
        <dbReference type="EMBL" id="SKC70940.1"/>
    </source>
</evidence>
<dbReference type="Pfam" id="PF09990">
    <property type="entry name" value="DUF2231"/>
    <property type="match status" value="1"/>
</dbReference>